<dbReference type="EMBL" id="PVMZ01000020">
    <property type="protein sequence ID" value="PRX16271.1"/>
    <property type="molecule type" value="Genomic_DNA"/>
</dbReference>
<reference evidence="2 3" key="1">
    <citation type="submission" date="2018-03" db="EMBL/GenBank/DDBJ databases">
        <title>Genomic Encyclopedia of Archaeal and Bacterial Type Strains, Phase II (KMG-II): from individual species to whole genera.</title>
        <authorList>
            <person name="Goeker M."/>
        </authorList>
    </citation>
    <scope>NUCLEOTIDE SEQUENCE [LARGE SCALE GENOMIC DNA]</scope>
    <source>
        <strain evidence="2 3">DSM 43146</strain>
    </source>
</reference>
<gene>
    <name evidence="2" type="ORF">CLV67_12086</name>
</gene>
<dbReference type="AlphaFoldDB" id="A0A2T0K0F7"/>
<keyword evidence="1" id="KW-0472">Membrane</keyword>
<comment type="caution">
    <text evidence="2">The sequence shown here is derived from an EMBL/GenBank/DDBJ whole genome shotgun (WGS) entry which is preliminary data.</text>
</comment>
<sequence>MTSPAVTRVTTAGARPGRGLLIAQYVLLAVHLAGTFGVLLCAVVQSGDWGGFLDPGLERLGDPKDSMSSNPILLWALGLPYTISVYVRPLPVIGLVIALFALVAARGRSPKAAFLTVVWTVLTVLACTPYGSAIHNWLLD</sequence>
<keyword evidence="3" id="KW-1185">Reference proteome</keyword>
<organism evidence="2 3">
    <name type="scientific">Actinoplanes italicus</name>
    <dbReference type="NCBI Taxonomy" id="113567"/>
    <lineage>
        <taxon>Bacteria</taxon>
        <taxon>Bacillati</taxon>
        <taxon>Actinomycetota</taxon>
        <taxon>Actinomycetes</taxon>
        <taxon>Micromonosporales</taxon>
        <taxon>Micromonosporaceae</taxon>
        <taxon>Actinoplanes</taxon>
    </lineage>
</organism>
<evidence type="ECO:0000313" key="3">
    <source>
        <dbReference type="Proteomes" id="UP000239415"/>
    </source>
</evidence>
<feature type="transmembrane region" description="Helical" evidence="1">
    <location>
        <begin position="112"/>
        <end position="131"/>
    </location>
</feature>
<feature type="transmembrane region" description="Helical" evidence="1">
    <location>
        <begin position="72"/>
        <end position="105"/>
    </location>
</feature>
<evidence type="ECO:0000313" key="2">
    <source>
        <dbReference type="EMBL" id="PRX16271.1"/>
    </source>
</evidence>
<name>A0A2T0K0F7_9ACTN</name>
<dbReference type="OrthoDB" id="3298261at2"/>
<keyword evidence="1" id="KW-1133">Transmembrane helix</keyword>
<dbReference type="RefSeq" id="WP_106327263.1">
    <property type="nucleotide sequence ID" value="NZ_BOMO01000134.1"/>
</dbReference>
<feature type="transmembrane region" description="Helical" evidence="1">
    <location>
        <begin position="25"/>
        <end position="45"/>
    </location>
</feature>
<accession>A0A2T0K0F7</accession>
<proteinExistence type="predicted"/>
<evidence type="ECO:0000256" key="1">
    <source>
        <dbReference type="SAM" id="Phobius"/>
    </source>
</evidence>
<dbReference type="Proteomes" id="UP000239415">
    <property type="component" value="Unassembled WGS sequence"/>
</dbReference>
<protein>
    <submittedName>
        <fullName evidence="2">Uncharacterized protein</fullName>
    </submittedName>
</protein>
<keyword evidence="1" id="KW-0812">Transmembrane</keyword>